<evidence type="ECO:0000313" key="3">
    <source>
        <dbReference type="RefSeq" id="XP_006816907.1"/>
    </source>
</evidence>
<organism evidence="2 3">
    <name type="scientific">Saccoglossus kowalevskii</name>
    <name type="common">Acorn worm</name>
    <dbReference type="NCBI Taxonomy" id="10224"/>
    <lineage>
        <taxon>Eukaryota</taxon>
        <taxon>Metazoa</taxon>
        <taxon>Hemichordata</taxon>
        <taxon>Enteropneusta</taxon>
        <taxon>Harrimaniidae</taxon>
        <taxon>Saccoglossus</taxon>
    </lineage>
</organism>
<dbReference type="PANTHER" id="PTHR48169">
    <property type="entry name" value="DED DOMAIN-CONTAINING PROTEIN"/>
    <property type="match status" value="1"/>
</dbReference>
<dbReference type="InterPro" id="IPR001875">
    <property type="entry name" value="DED_dom"/>
</dbReference>
<dbReference type="SMART" id="SM00031">
    <property type="entry name" value="DED"/>
    <property type="match status" value="1"/>
</dbReference>
<dbReference type="PANTHER" id="PTHR48169:SF3">
    <property type="entry name" value="CASP8 AND FADD LIKE APOPTOSIS REGULATOR"/>
    <property type="match status" value="1"/>
</dbReference>
<dbReference type="Proteomes" id="UP000694865">
    <property type="component" value="Unplaced"/>
</dbReference>
<dbReference type="SUPFAM" id="SSF47986">
    <property type="entry name" value="DEATH domain"/>
    <property type="match status" value="1"/>
</dbReference>
<dbReference type="InterPro" id="IPR013783">
    <property type="entry name" value="Ig-like_fold"/>
</dbReference>
<keyword evidence="2" id="KW-1185">Reference proteome</keyword>
<dbReference type="CDD" id="cd00063">
    <property type="entry name" value="FN3"/>
    <property type="match status" value="1"/>
</dbReference>
<dbReference type="Gene3D" id="2.60.40.10">
    <property type="entry name" value="Immunoglobulins"/>
    <property type="match status" value="1"/>
</dbReference>
<dbReference type="InterPro" id="IPR011029">
    <property type="entry name" value="DEATH-like_dom_sf"/>
</dbReference>
<dbReference type="GeneID" id="102807731"/>
<name>A0ABM0MA66_SACKO</name>
<protein>
    <submittedName>
        <fullName evidence="3">Uncharacterized protein LOC102807731</fullName>
    </submittedName>
</protein>
<dbReference type="RefSeq" id="XP_006816907.1">
    <property type="nucleotide sequence ID" value="XM_006816844.1"/>
</dbReference>
<gene>
    <name evidence="3" type="primary">LOC102807731</name>
</gene>
<evidence type="ECO:0000259" key="1">
    <source>
        <dbReference type="PROSITE" id="PS50168"/>
    </source>
</evidence>
<sequence>MSDWSFWETSGEDCQPVITKLDVKSGCVSIDWDLGKATSGFIERSEDKLNWTEIKTVKDKTGSYKDRGLQSQTTYYYRIRVEDDTSDGYTVSINTEGDIDSSKNEGVSCEDKFNRMLIDVSSEMGEDDLRLLKQNCGGGLIPKGILEKKTTAYDVFDWLRQRRKIRIDNTEFLEQLLRRIKRDDLAQKVQEYH</sequence>
<accession>A0ABM0MA66</accession>
<reference evidence="3" key="1">
    <citation type="submission" date="2025-08" db="UniProtKB">
        <authorList>
            <consortium name="RefSeq"/>
        </authorList>
    </citation>
    <scope>IDENTIFICATION</scope>
    <source>
        <tissue evidence="3">Testes</tissue>
    </source>
</reference>
<evidence type="ECO:0000313" key="2">
    <source>
        <dbReference type="Proteomes" id="UP000694865"/>
    </source>
</evidence>
<dbReference type="PROSITE" id="PS50168">
    <property type="entry name" value="DED"/>
    <property type="match status" value="1"/>
</dbReference>
<feature type="domain" description="DED" evidence="1">
    <location>
        <begin position="112"/>
        <end position="191"/>
    </location>
</feature>
<dbReference type="CDD" id="cd00045">
    <property type="entry name" value="DED"/>
    <property type="match status" value="1"/>
</dbReference>
<dbReference type="Pfam" id="PF01335">
    <property type="entry name" value="DED"/>
    <property type="match status" value="1"/>
</dbReference>
<dbReference type="InterPro" id="IPR003961">
    <property type="entry name" value="FN3_dom"/>
</dbReference>
<dbReference type="Gene3D" id="1.10.533.10">
    <property type="entry name" value="Death Domain, Fas"/>
    <property type="match status" value="1"/>
</dbReference>
<proteinExistence type="predicted"/>